<evidence type="ECO:0000256" key="1">
    <source>
        <dbReference type="ARBA" id="ARBA00004442"/>
    </source>
</evidence>
<evidence type="ECO:0000313" key="9">
    <source>
        <dbReference type="EMBL" id="PZP43316.1"/>
    </source>
</evidence>
<dbReference type="InterPro" id="IPR011990">
    <property type="entry name" value="TPR-like_helical_dom_sf"/>
</dbReference>
<evidence type="ECO:0000256" key="6">
    <source>
        <dbReference type="SAM" id="MobiDB-lite"/>
    </source>
</evidence>
<dbReference type="InterPro" id="IPR033985">
    <property type="entry name" value="SusD-like_N"/>
</dbReference>
<feature type="domain" description="RagB/SusD" evidence="7">
    <location>
        <begin position="304"/>
        <end position="454"/>
    </location>
</feature>
<sequence>MKKFQFVYIAILGLLVGACNKVLDKTPQDAITDLNFWTSVDNLKLYANNFYTTLYVPNGTVDGISDNTVPNTPNSWLYGDAIVPASGGGWSSGDWENIRNANYFLTHYQQVVDNPTTINQYVGEIKFFRAYEYFNKVKTFGDVPWINIDLNVNDSAYLYEKRTPRQTVIDSVIADLNFAATNLPDPSTAEKGRLHKYAALQMLARVNLYQGTWMKYRNVSGWQIYLTNAAAASSQIMQSGLYSIPKPTALYYFRTGYLVDAKTGTYATMDYPLYYREQFITEDLTTNKECVLPKIYIVNVLAHNLSRNGQSGMGASKDLIEDFLCDDGLPIRLSSRYKGDDSSTVEFQNRDPRLRNIMDNRFLPNYLNGTLPTSDYLSPISSTVPTGYQIYKYKSPIPLQNEANQCTYDMFIFRYAEVLLINAEALAELGTITQADIDNTINQLRARLDEPSLPGGQMGRLTMNPPADPN</sequence>
<gene>
    <name evidence="9" type="ORF">DI598_15930</name>
</gene>
<dbReference type="Gene3D" id="1.25.40.390">
    <property type="match status" value="1"/>
</dbReference>
<keyword evidence="4" id="KW-0472">Membrane</keyword>
<dbReference type="AlphaFoldDB" id="A0A2W5GCK9"/>
<feature type="domain" description="SusD-like N-terminal" evidence="8">
    <location>
        <begin position="23"/>
        <end position="208"/>
    </location>
</feature>
<dbReference type="GO" id="GO:0009279">
    <property type="term" value="C:cell outer membrane"/>
    <property type="evidence" value="ECO:0007669"/>
    <property type="project" value="UniProtKB-SubCell"/>
</dbReference>
<name>A0A2W5GCK9_9SPHI</name>
<accession>A0A2W5GCK9</accession>
<keyword evidence="3" id="KW-0732">Signal</keyword>
<organism evidence="9 10">
    <name type="scientific">Pseudopedobacter saltans</name>
    <dbReference type="NCBI Taxonomy" id="151895"/>
    <lineage>
        <taxon>Bacteria</taxon>
        <taxon>Pseudomonadati</taxon>
        <taxon>Bacteroidota</taxon>
        <taxon>Sphingobacteriia</taxon>
        <taxon>Sphingobacteriales</taxon>
        <taxon>Sphingobacteriaceae</taxon>
        <taxon>Pseudopedobacter</taxon>
    </lineage>
</organism>
<dbReference type="EMBL" id="QFOI01000379">
    <property type="protein sequence ID" value="PZP43316.1"/>
    <property type="molecule type" value="Genomic_DNA"/>
</dbReference>
<evidence type="ECO:0000313" key="10">
    <source>
        <dbReference type="Proteomes" id="UP000249645"/>
    </source>
</evidence>
<comment type="similarity">
    <text evidence="2">Belongs to the SusD family.</text>
</comment>
<dbReference type="PROSITE" id="PS51257">
    <property type="entry name" value="PROKAR_LIPOPROTEIN"/>
    <property type="match status" value="1"/>
</dbReference>
<evidence type="ECO:0000256" key="2">
    <source>
        <dbReference type="ARBA" id="ARBA00006275"/>
    </source>
</evidence>
<keyword evidence="5" id="KW-0998">Cell outer membrane</keyword>
<comment type="caution">
    <text evidence="9">The sequence shown here is derived from an EMBL/GenBank/DDBJ whole genome shotgun (WGS) entry which is preliminary data.</text>
</comment>
<evidence type="ECO:0000256" key="5">
    <source>
        <dbReference type="ARBA" id="ARBA00023237"/>
    </source>
</evidence>
<protein>
    <submittedName>
        <fullName evidence="9">RagB/SusD family nutrient uptake outer membrane protein</fullName>
    </submittedName>
</protein>
<feature type="region of interest" description="Disordered" evidence="6">
    <location>
        <begin position="449"/>
        <end position="470"/>
    </location>
</feature>
<evidence type="ECO:0000256" key="3">
    <source>
        <dbReference type="ARBA" id="ARBA00022729"/>
    </source>
</evidence>
<comment type="subcellular location">
    <subcellularLocation>
        <location evidence="1">Cell outer membrane</location>
    </subcellularLocation>
</comment>
<proteinExistence type="inferred from homology"/>
<dbReference type="SUPFAM" id="SSF48452">
    <property type="entry name" value="TPR-like"/>
    <property type="match status" value="1"/>
</dbReference>
<dbReference type="Pfam" id="PF14322">
    <property type="entry name" value="SusD-like_3"/>
    <property type="match status" value="1"/>
</dbReference>
<evidence type="ECO:0000259" key="7">
    <source>
        <dbReference type="Pfam" id="PF07980"/>
    </source>
</evidence>
<evidence type="ECO:0000256" key="4">
    <source>
        <dbReference type="ARBA" id="ARBA00023136"/>
    </source>
</evidence>
<feature type="non-terminal residue" evidence="9">
    <location>
        <position position="470"/>
    </location>
</feature>
<dbReference type="Pfam" id="PF07980">
    <property type="entry name" value="SusD_RagB"/>
    <property type="match status" value="1"/>
</dbReference>
<evidence type="ECO:0000259" key="8">
    <source>
        <dbReference type="Pfam" id="PF14322"/>
    </source>
</evidence>
<dbReference type="Proteomes" id="UP000249645">
    <property type="component" value="Unassembled WGS sequence"/>
</dbReference>
<reference evidence="9 10" key="1">
    <citation type="submission" date="2017-11" db="EMBL/GenBank/DDBJ databases">
        <title>Infants hospitalized years apart are colonized by the same room-sourced microbial strains.</title>
        <authorList>
            <person name="Brooks B."/>
            <person name="Olm M.R."/>
            <person name="Firek B.A."/>
            <person name="Baker R."/>
            <person name="Thomas B.C."/>
            <person name="Morowitz M.J."/>
            <person name="Banfield J.F."/>
        </authorList>
    </citation>
    <scope>NUCLEOTIDE SEQUENCE [LARGE SCALE GENOMIC DNA]</scope>
    <source>
        <strain evidence="9">S2_009_000_R2_76</strain>
    </source>
</reference>
<dbReference type="InterPro" id="IPR012944">
    <property type="entry name" value="SusD_RagB_dom"/>
</dbReference>